<evidence type="ECO:0000313" key="19">
    <source>
        <dbReference type="Proteomes" id="UP001586593"/>
    </source>
</evidence>
<evidence type="ECO:0000256" key="12">
    <source>
        <dbReference type="ARBA" id="ARBA00023326"/>
    </source>
</evidence>
<dbReference type="EMBL" id="JAZHXJ010000110">
    <property type="protein sequence ID" value="KAL1874219.1"/>
    <property type="molecule type" value="Genomic_DNA"/>
</dbReference>
<keyword evidence="19" id="KW-1185">Reference proteome</keyword>
<evidence type="ECO:0000256" key="16">
    <source>
        <dbReference type="SAM" id="SignalP"/>
    </source>
</evidence>
<comment type="subcellular location">
    <subcellularLocation>
        <location evidence="2">Secreted</location>
    </subcellularLocation>
</comment>
<evidence type="ECO:0000256" key="4">
    <source>
        <dbReference type="ARBA" id="ARBA00022723"/>
    </source>
</evidence>
<evidence type="ECO:0000256" key="11">
    <source>
        <dbReference type="ARBA" id="ARBA00023277"/>
    </source>
</evidence>
<evidence type="ECO:0000256" key="1">
    <source>
        <dbReference type="ARBA" id="ARBA00001973"/>
    </source>
</evidence>
<reference evidence="18 19" key="1">
    <citation type="journal article" date="2024" name="Commun. Biol.">
        <title>Comparative genomic analysis of thermophilic fungi reveals convergent evolutionary adaptations and gene losses.</title>
        <authorList>
            <person name="Steindorff A.S."/>
            <person name="Aguilar-Pontes M.V."/>
            <person name="Robinson A.J."/>
            <person name="Andreopoulos B."/>
            <person name="LaButti K."/>
            <person name="Kuo A."/>
            <person name="Mondo S."/>
            <person name="Riley R."/>
            <person name="Otillar R."/>
            <person name="Haridas S."/>
            <person name="Lipzen A."/>
            <person name="Grimwood J."/>
            <person name="Schmutz J."/>
            <person name="Clum A."/>
            <person name="Reid I.D."/>
            <person name="Moisan M.C."/>
            <person name="Butler G."/>
            <person name="Nguyen T.T.M."/>
            <person name="Dewar K."/>
            <person name="Conant G."/>
            <person name="Drula E."/>
            <person name="Henrissat B."/>
            <person name="Hansel C."/>
            <person name="Singer S."/>
            <person name="Hutchinson M.I."/>
            <person name="de Vries R.P."/>
            <person name="Natvig D.O."/>
            <person name="Powell A.J."/>
            <person name="Tsang A."/>
            <person name="Grigoriev I.V."/>
        </authorList>
    </citation>
    <scope>NUCLEOTIDE SEQUENCE [LARGE SCALE GENOMIC DNA]</scope>
    <source>
        <strain evidence="18 19">ATCC 24622</strain>
    </source>
</reference>
<evidence type="ECO:0000256" key="6">
    <source>
        <dbReference type="ARBA" id="ARBA00023001"/>
    </source>
</evidence>
<organism evidence="18 19">
    <name type="scientific">Phialemonium thermophilum</name>
    <dbReference type="NCBI Taxonomy" id="223376"/>
    <lineage>
        <taxon>Eukaryota</taxon>
        <taxon>Fungi</taxon>
        <taxon>Dikarya</taxon>
        <taxon>Ascomycota</taxon>
        <taxon>Pezizomycotina</taxon>
        <taxon>Sordariomycetes</taxon>
        <taxon>Sordariomycetidae</taxon>
        <taxon>Cephalothecales</taxon>
        <taxon>Cephalothecaceae</taxon>
        <taxon>Phialemonium</taxon>
    </lineage>
</organism>
<comment type="similarity">
    <text evidence="13">Belongs to the polysaccharide monooxygenase AA9 family.</text>
</comment>
<feature type="chain" id="PRO_5046540126" description="lytic cellulose monooxygenase (C4-dehydrogenating)" evidence="16">
    <location>
        <begin position="22"/>
        <end position="227"/>
    </location>
</feature>
<gene>
    <name evidence="18" type="ORF">VTK73DRAFT_546</name>
</gene>
<feature type="signal peptide" evidence="16">
    <location>
        <begin position="1"/>
        <end position="21"/>
    </location>
</feature>
<keyword evidence="4" id="KW-0479">Metal-binding</keyword>
<sequence>MKSSLLSLAAALAFAANGVSAHYIFQQLSHGSTTFPVYQYIRKNSNYNSPVTDLASNDLRCNVGASGVGTETVTMNAGDSFTFTTDVAVYHQGPISLYMSKAPGNASDYDGSGDWFKIYDWGPVFSNGQATWPLRQTYTYNIPKCIPAGQYLLRIQSLAIHNPWPAGIPQFYISCAQVNVVGGGSTQPSTTVKIPGVFKDTDPGYTVNIYTNFNNYTVPGGPVAITC</sequence>
<evidence type="ECO:0000256" key="3">
    <source>
        <dbReference type="ARBA" id="ARBA00022525"/>
    </source>
</evidence>
<dbReference type="PANTHER" id="PTHR33353">
    <property type="entry name" value="PUTATIVE (AFU_ORTHOLOGUE AFUA_1G12560)-RELATED"/>
    <property type="match status" value="1"/>
</dbReference>
<name>A0ABR3XF19_9PEZI</name>
<dbReference type="InterPro" id="IPR005103">
    <property type="entry name" value="AA9_LPMO"/>
</dbReference>
<protein>
    <recommendedName>
        <fullName evidence="15">lytic cellulose monooxygenase (C4-dehydrogenating)</fullName>
        <ecNumber evidence="15">1.14.99.56</ecNumber>
    </recommendedName>
</protein>
<evidence type="ECO:0000256" key="8">
    <source>
        <dbReference type="ARBA" id="ARBA00023008"/>
    </source>
</evidence>
<evidence type="ECO:0000256" key="2">
    <source>
        <dbReference type="ARBA" id="ARBA00004613"/>
    </source>
</evidence>
<evidence type="ECO:0000256" key="7">
    <source>
        <dbReference type="ARBA" id="ARBA00023002"/>
    </source>
</evidence>
<dbReference type="EC" id="1.14.99.56" evidence="15"/>
<keyword evidence="11" id="KW-0119">Carbohydrate metabolism</keyword>
<feature type="domain" description="Auxiliary Activity family 9 catalytic" evidence="17">
    <location>
        <begin position="22"/>
        <end position="214"/>
    </location>
</feature>
<evidence type="ECO:0000256" key="10">
    <source>
        <dbReference type="ARBA" id="ARBA00023157"/>
    </source>
</evidence>
<keyword evidence="9" id="KW-0503">Monooxygenase</keyword>
<evidence type="ECO:0000313" key="18">
    <source>
        <dbReference type="EMBL" id="KAL1874219.1"/>
    </source>
</evidence>
<dbReference type="CDD" id="cd21175">
    <property type="entry name" value="LPMO_AA9"/>
    <property type="match status" value="1"/>
</dbReference>
<keyword evidence="6" id="KW-0136">Cellulose degradation</keyword>
<evidence type="ECO:0000259" key="17">
    <source>
        <dbReference type="Pfam" id="PF03443"/>
    </source>
</evidence>
<comment type="catalytic activity">
    <reaction evidence="14">
        <text>[(1-&gt;4)-beta-D-glucosyl]n+m + reduced acceptor + O2 = 4-dehydro-beta-D-glucosyl-[(1-&gt;4)-beta-D-glucosyl]n-1 + [(1-&gt;4)-beta-D-glucosyl]m + acceptor + H2O.</text>
        <dbReference type="EC" id="1.14.99.56"/>
    </reaction>
</comment>
<keyword evidence="3" id="KW-0964">Secreted</keyword>
<dbReference type="InterPro" id="IPR049892">
    <property type="entry name" value="AA9"/>
</dbReference>
<evidence type="ECO:0000256" key="15">
    <source>
        <dbReference type="ARBA" id="ARBA00047174"/>
    </source>
</evidence>
<accession>A0ABR3XF19</accession>
<keyword evidence="12" id="KW-0624">Polysaccharide degradation</keyword>
<keyword evidence="5 16" id="KW-0732">Signal</keyword>
<evidence type="ECO:0000256" key="5">
    <source>
        <dbReference type="ARBA" id="ARBA00022729"/>
    </source>
</evidence>
<keyword evidence="8" id="KW-0186">Copper</keyword>
<dbReference type="Gene3D" id="2.70.50.70">
    <property type="match status" value="1"/>
</dbReference>
<evidence type="ECO:0000256" key="13">
    <source>
        <dbReference type="ARBA" id="ARBA00044502"/>
    </source>
</evidence>
<comment type="cofactor">
    <cofactor evidence="1">
        <name>Cu(2+)</name>
        <dbReference type="ChEBI" id="CHEBI:29036"/>
    </cofactor>
</comment>
<comment type="caution">
    <text evidence="18">The sequence shown here is derived from an EMBL/GenBank/DDBJ whole genome shotgun (WGS) entry which is preliminary data.</text>
</comment>
<keyword evidence="7" id="KW-0560">Oxidoreductase</keyword>
<dbReference type="Proteomes" id="UP001586593">
    <property type="component" value="Unassembled WGS sequence"/>
</dbReference>
<dbReference type="PANTHER" id="PTHR33353:SF11">
    <property type="entry name" value="GLYCOSYLHYDROLASE FAMILY 61-7 PROTEIN"/>
    <property type="match status" value="1"/>
</dbReference>
<proteinExistence type="inferred from homology"/>
<keyword evidence="10" id="KW-1015">Disulfide bond</keyword>
<evidence type="ECO:0000256" key="9">
    <source>
        <dbReference type="ARBA" id="ARBA00023033"/>
    </source>
</evidence>
<evidence type="ECO:0000256" key="14">
    <source>
        <dbReference type="ARBA" id="ARBA00045077"/>
    </source>
</evidence>
<dbReference type="Pfam" id="PF03443">
    <property type="entry name" value="AA9"/>
    <property type="match status" value="1"/>
</dbReference>